<dbReference type="Gene3D" id="1.10.287.70">
    <property type="match status" value="1"/>
</dbReference>
<evidence type="ECO:0000313" key="10">
    <source>
        <dbReference type="EMBL" id="JAP46377.1"/>
    </source>
</evidence>
<dbReference type="GO" id="GO:0008076">
    <property type="term" value="C:voltage-gated potassium channel complex"/>
    <property type="evidence" value="ECO:0007669"/>
    <property type="project" value="TreeGrafter"/>
</dbReference>
<dbReference type="FunFam" id="2.60.120.10:FF:000009">
    <property type="entry name" value="Potassium voltage-gated channel subfamily H member 1"/>
    <property type="match status" value="1"/>
</dbReference>
<dbReference type="GO" id="GO:0005249">
    <property type="term" value="F:voltage-gated potassium channel activity"/>
    <property type="evidence" value="ECO:0007669"/>
    <property type="project" value="InterPro"/>
</dbReference>
<feature type="compositionally biased region" description="Low complexity" evidence="7">
    <location>
        <begin position="714"/>
        <end position="730"/>
    </location>
</feature>
<keyword evidence="2" id="KW-0597">Phosphoprotein</keyword>
<dbReference type="InterPro" id="IPR050818">
    <property type="entry name" value="KCNH_animal-type"/>
</dbReference>
<dbReference type="Gene3D" id="1.10.1200.260">
    <property type="match status" value="1"/>
</dbReference>
<dbReference type="EMBL" id="GEEE01016848">
    <property type="protein sequence ID" value="JAP46377.1"/>
    <property type="molecule type" value="Transcribed_RNA"/>
</dbReference>
<evidence type="ECO:0000256" key="6">
    <source>
        <dbReference type="ARBA" id="ARBA00023303"/>
    </source>
</evidence>
<evidence type="ECO:0000256" key="3">
    <source>
        <dbReference type="ARBA" id="ARBA00022826"/>
    </source>
</evidence>
<dbReference type="SUPFAM" id="SSF51206">
    <property type="entry name" value="cAMP-binding domain-like"/>
    <property type="match status" value="1"/>
</dbReference>
<keyword evidence="6" id="KW-0407">Ion channel</keyword>
<evidence type="ECO:0000256" key="8">
    <source>
        <dbReference type="SAM" id="Phobius"/>
    </source>
</evidence>
<sequence length="799" mass="86969">MTYITALYYTLSLITSIGFGNVSATTFGEKIVSVIFMLIGAFSYATIFGQVTTIFQGMYAARSRYHDMMGSVKDFIKTHNVPQDLAERVIDYVTSTWAITKGIDTAKVLNYCPKDMKADLCIHLNRMVFNEHPAFRLASDGCLRSLAVNFNTLHTAPGDLIFHQGESIDQLCFVVTGSLEVIQDDEIVAILGRGDVFGEPFWKEPSRMSHSSATVRALTYCDLHYIKKDRLLQVLDFYTAFANSFARNLVLSYDLKTRLIFRKLEDVRRERELAEHRSNENYLSELTADHPVRRMIHRFRKIGTNANTATTTAGSGGPSMPTVTGSTDGGTRGGGGEIEGEPPARQTPSGSLSSIRALRKQSVVTDVSSVNGVAPEDAATTAAPSTTTTVTPVSTSKSKWARFLGAPEGSSGTTDKSAISERTPTSAGAPIMTSTPAVGEPLTQTNPPPPARRANLSAGLRVGRFLKTDAIEEEKEEVGADASAVQPNVGVSKPMDAEAESRSRAVLDAIKFFQYGVFEKLHSMTKRIDTIDEHMLQIYGLLSKILASMDRTSEMSESDGDSEENSVESSNNILRFFRRGTVSIASTASSSLFRDDNRRRMSNSKWRRSNSGKSAIVKGRSQFVEMQTLKESPTAVREKKRSVRRGYGRVKSSRVSPTTLNADGLLSCSPPVQDNCDPTSSYRPTSLVFEDQCRTSAGRRKSRFSQSPVPPRYDSCLGSGDGLSSLSTLGDDTEEAGGILPDPSIPPSTTSHPLVTLGSRKTGTSRGPSPIPPVSKRDTVVRGGNRKPGTTEFGRISLL</sequence>
<dbReference type="GO" id="GO:0042391">
    <property type="term" value="P:regulation of membrane potential"/>
    <property type="evidence" value="ECO:0007669"/>
    <property type="project" value="TreeGrafter"/>
</dbReference>
<feature type="transmembrane region" description="Helical" evidence="8">
    <location>
        <begin position="34"/>
        <end position="59"/>
    </location>
</feature>
<feature type="region of interest" description="Disordered" evidence="7">
    <location>
        <begin position="633"/>
        <end position="658"/>
    </location>
</feature>
<dbReference type="InterPro" id="IPR003949">
    <property type="entry name" value="K_chnl_volt-dep_EAG"/>
</dbReference>
<keyword evidence="4" id="KW-0813">Transport</keyword>
<keyword evidence="8" id="KW-1133">Transmembrane helix</keyword>
<evidence type="ECO:0000259" key="9">
    <source>
        <dbReference type="PROSITE" id="PS50042"/>
    </source>
</evidence>
<dbReference type="InterPro" id="IPR013099">
    <property type="entry name" value="K_chnl_dom"/>
</dbReference>
<dbReference type="FunFam" id="1.10.1200.260:FF:000003">
    <property type="entry name" value="Potassium voltage-gated channel subfamily H member 1"/>
    <property type="match status" value="1"/>
</dbReference>
<keyword evidence="3" id="KW-0631">Potassium channel</keyword>
<dbReference type="SUPFAM" id="SSF81324">
    <property type="entry name" value="Voltage-gated potassium channels"/>
    <property type="match status" value="1"/>
</dbReference>
<dbReference type="InterPro" id="IPR018490">
    <property type="entry name" value="cNMP-bd_dom_sf"/>
</dbReference>
<dbReference type="CDD" id="cd00038">
    <property type="entry name" value="CAP_ED"/>
    <property type="match status" value="1"/>
</dbReference>
<dbReference type="AlphaFoldDB" id="A0A0V0J9Q4"/>
<reference evidence="11" key="1">
    <citation type="submission" date="2016-01" db="EMBL/GenBank/DDBJ databases">
        <title>Reference transcriptome for the parasite Schistocephalus solidus: insights into the molecular evolution of parasitism.</title>
        <authorList>
            <person name="Hebert F.O."/>
            <person name="Grambauer S."/>
            <person name="Barber I."/>
            <person name="Landry C.R."/>
            <person name="Aubin-Horth N."/>
        </authorList>
    </citation>
    <scope>NUCLEOTIDE SEQUENCE</scope>
</reference>
<feature type="compositionally biased region" description="Basic residues" evidence="7">
    <location>
        <begin position="638"/>
        <end position="652"/>
    </location>
</feature>
<dbReference type="InterPro" id="IPR014710">
    <property type="entry name" value="RmlC-like_jellyroll"/>
</dbReference>
<feature type="region of interest" description="Disordered" evidence="7">
    <location>
        <begin position="404"/>
        <end position="432"/>
    </location>
</feature>
<keyword evidence="4" id="KW-0406">Ion transport</keyword>
<dbReference type="PANTHER" id="PTHR10217">
    <property type="entry name" value="VOLTAGE AND LIGAND GATED POTASSIUM CHANNEL"/>
    <property type="match status" value="1"/>
</dbReference>
<keyword evidence="8" id="KW-0812">Transmembrane</keyword>
<feature type="transmembrane region" description="Helical" evidence="8">
    <location>
        <begin position="6"/>
        <end position="27"/>
    </location>
</feature>
<organism evidence="11">
    <name type="scientific">Schistocephalus solidus</name>
    <name type="common">Tapeworm</name>
    <dbReference type="NCBI Taxonomy" id="70667"/>
    <lineage>
        <taxon>Eukaryota</taxon>
        <taxon>Metazoa</taxon>
        <taxon>Spiralia</taxon>
        <taxon>Lophotrochozoa</taxon>
        <taxon>Platyhelminthes</taxon>
        <taxon>Cestoda</taxon>
        <taxon>Eucestoda</taxon>
        <taxon>Diphyllobothriidea</taxon>
        <taxon>Diphyllobothriidae</taxon>
        <taxon>Schistocephalus</taxon>
    </lineage>
</organism>
<evidence type="ECO:0000256" key="7">
    <source>
        <dbReference type="SAM" id="MobiDB-lite"/>
    </source>
</evidence>
<name>A0A0V0J9Q4_SCHSO</name>
<dbReference type="InterPro" id="IPR000595">
    <property type="entry name" value="cNMP-bd_dom"/>
</dbReference>
<dbReference type="PANTHER" id="PTHR10217:SF435">
    <property type="entry name" value="POTASSIUM VOLTAGE-GATED CHANNEL PROTEIN EAG"/>
    <property type="match status" value="1"/>
</dbReference>
<feature type="compositionally biased region" description="Polar residues" evidence="7">
    <location>
        <begin position="410"/>
        <end position="432"/>
    </location>
</feature>
<keyword evidence="8" id="KW-0472">Membrane</keyword>
<proteinExistence type="predicted"/>
<dbReference type="EMBL" id="GEEE01000971">
    <property type="protein sequence ID" value="JAP62254.1"/>
    <property type="molecule type" value="Transcribed_RNA"/>
</dbReference>
<evidence type="ECO:0000313" key="11">
    <source>
        <dbReference type="EMBL" id="JAP62254.1"/>
    </source>
</evidence>
<dbReference type="EMBL" id="GEEE01018201">
    <property type="protein sequence ID" value="JAP45024.1"/>
    <property type="molecule type" value="Transcribed_RNA"/>
</dbReference>
<feature type="region of interest" description="Disordered" evidence="7">
    <location>
        <begin position="694"/>
        <end position="799"/>
    </location>
</feature>
<dbReference type="InterPro" id="IPR003938">
    <property type="entry name" value="K_chnl_volt-dep_EAG/ELK/ERG"/>
</dbReference>
<feature type="region of interest" description="Disordered" evidence="7">
    <location>
        <begin position="305"/>
        <end position="355"/>
    </location>
</feature>
<protein>
    <submittedName>
        <fullName evidence="10">Potassium voltage-gated channel protein eag</fullName>
    </submittedName>
</protein>
<evidence type="ECO:0000256" key="5">
    <source>
        <dbReference type="ARBA" id="ARBA00022958"/>
    </source>
</evidence>
<keyword evidence="4" id="KW-0851">Voltage-gated channel</keyword>
<evidence type="ECO:0000256" key="1">
    <source>
        <dbReference type="ARBA" id="ARBA00022538"/>
    </source>
</evidence>
<gene>
    <name evidence="10" type="primary">KCNAE</name>
    <name evidence="11" type="ORF">TR137246</name>
</gene>
<keyword evidence="1" id="KW-0633">Potassium transport</keyword>
<dbReference type="Pfam" id="PF00027">
    <property type="entry name" value="cNMP_binding"/>
    <property type="match status" value="1"/>
</dbReference>
<evidence type="ECO:0000256" key="2">
    <source>
        <dbReference type="ARBA" id="ARBA00022553"/>
    </source>
</evidence>
<dbReference type="Pfam" id="PF07885">
    <property type="entry name" value="Ion_trans_2"/>
    <property type="match status" value="1"/>
</dbReference>
<keyword evidence="5" id="KW-0630">Potassium</keyword>
<feature type="compositionally biased region" description="Gly residues" evidence="7">
    <location>
        <begin position="327"/>
        <end position="337"/>
    </location>
</feature>
<accession>A0A0V0J9Q4</accession>
<feature type="domain" description="Cyclic nucleotide-binding" evidence="9">
    <location>
        <begin position="134"/>
        <end position="235"/>
    </location>
</feature>
<dbReference type="PRINTS" id="PR01463">
    <property type="entry name" value="EAGCHANLFMLY"/>
</dbReference>
<evidence type="ECO:0000256" key="4">
    <source>
        <dbReference type="ARBA" id="ARBA00022882"/>
    </source>
</evidence>
<dbReference type="PRINTS" id="PR01464">
    <property type="entry name" value="EAGCHANNEL"/>
</dbReference>
<feature type="compositionally biased region" description="Polar residues" evidence="7">
    <location>
        <begin position="747"/>
        <end position="767"/>
    </location>
</feature>
<dbReference type="Gene3D" id="2.60.120.10">
    <property type="entry name" value="Jelly Rolls"/>
    <property type="match status" value="1"/>
</dbReference>
<dbReference type="SMART" id="SM00100">
    <property type="entry name" value="cNMP"/>
    <property type="match status" value="1"/>
</dbReference>
<dbReference type="PROSITE" id="PS50042">
    <property type="entry name" value="CNMP_BINDING_3"/>
    <property type="match status" value="1"/>
</dbReference>